<feature type="transmembrane region" description="Helical" evidence="1">
    <location>
        <begin position="16"/>
        <end position="37"/>
    </location>
</feature>
<evidence type="ECO:0000256" key="1">
    <source>
        <dbReference type="SAM" id="Phobius"/>
    </source>
</evidence>
<keyword evidence="1" id="KW-0472">Membrane</keyword>
<keyword evidence="1" id="KW-0812">Transmembrane</keyword>
<name>A0A0K2TAP9_LEPSM</name>
<dbReference type="EMBL" id="HACA01005180">
    <property type="protein sequence ID" value="CDW22541.1"/>
    <property type="molecule type" value="Transcribed_RNA"/>
</dbReference>
<reference evidence="2" key="1">
    <citation type="submission" date="2014-05" db="EMBL/GenBank/DDBJ databases">
        <authorList>
            <person name="Chronopoulou M."/>
        </authorList>
    </citation>
    <scope>NUCLEOTIDE SEQUENCE</scope>
    <source>
        <tissue evidence="2">Whole organism</tissue>
    </source>
</reference>
<keyword evidence="1" id="KW-1133">Transmembrane helix</keyword>
<dbReference type="AlphaFoldDB" id="A0A0K2TAP9"/>
<proteinExistence type="predicted"/>
<evidence type="ECO:0000313" key="2">
    <source>
        <dbReference type="EMBL" id="CDW22541.1"/>
    </source>
</evidence>
<sequence length="52" mass="6167">MVRFADTKTLIVSEELLLKTSLLNLNGFIEIFIVLVYHRNTKREMLSPPYWI</sequence>
<accession>A0A0K2TAP9</accession>
<protein>
    <submittedName>
        <fullName evidence="2">Uncharacterized protein</fullName>
    </submittedName>
</protein>
<organism evidence="2">
    <name type="scientific">Lepeophtheirus salmonis</name>
    <name type="common">Salmon louse</name>
    <name type="synonym">Caligus salmonis</name>
    <dbReference type="NCBI Taxonomy" id="72036"/>
    <lineage>
        <taxon>Eukaryota</taxon>
        <taxon>Metazoa</taxon>
        <taxon>Ecdysozoa</taxon>
        <taxon>Arthropoda</taxon>
        <taxon>Crustacea</taxon>
        <taxon>Multicrustacea</taxon>
        <taxon>Hexanauplia</taxon>
        <taxon>Copepoda</taxon>
        <taxon>Siphonostomatoida</taxon>
        <taxon>Caligidae</taxon>
        <taxon>Lepeophtheirus</taxon>
    </lineage>
</organism>